<keyword evidence="2" id="KW-0378">Hydrolase</keyword>
<dbReference type="GO" id="GO:0006508">
    <property type="term" value="P:proteolysis"/>
    <property type="evidence" value="ECO:0007669"/>
    <property type="project" value="UniProtKB-KW"/>
</dbReference>
<evidence type="ECO:0000313" key="2">
    <source>
        <dbReference type="EMBL" id="TYK15558.1"/>
    </source>
</evidence>
<dbReference type="OrthoDB" id="1939491at2759"/>
<dbReference type="GO" id="GO:0008233">
    <property type="term" value="F:peptidase activity"/>
    <property type="evidence" value="ECO:0007669"/>
    <property type="project" value="UniProtKB-KW"/>
</dbReference>
<name>A0A5D3CWD3_CUCMM</name>
<sequence length="79" mass="8750">MMHSVALPIIGLVKRTMIRLGGWSGLVNFVVVKMDDFDVVLGMEFLLEHQIIPMPLAKCLAITGSTPLLYRLTYASQMG</sequence>
<dbReference type="Gene3D" id="2.40.70.10">
    <property type="entry name" value="Acid Proteases"/>
    <property type="match status" value="1"/>
</dbReference>
<gene>
    <name evidence="2" type="ORF">E5676_scaffold35G00510</name>
    <name evidence="1" type="ORF">E6C27_scaffold65G003650</name>
</gene>
<comment type="caution">
    <text evidence="2">The sequence shown here is derived from an EMBL/GenBank/DDBJ whole genome shotgun (WGS) entry which is preliminary data.</text>
</comment>
<keyword evidence="2" id="KW-0645">Protease</keyword>
<accession>A0A5D3CWD3</accession>
<dbReference type="EMBL" id="SSTE01020484">
    <property type="protein sequence ID" value="KAA0034361.1"/>
    <property type="molecule type" value="Genomic_DNA"/>
</dbReference>
<proteinExistence type="predicted"/>
<dbReference type="AlphaFoldDB" id="A0A5D3CWD3"/>
<dbReference type="Proteomes" id="UP000321393">
    <property type="component" value="Unassembled WGS sequence"/>
</dbReference>
<dbReference type="EMBL" id="SSTD01008475">
    <property type="protein sequence ID" value="TYK15558.1"/>
    <property type="molecule type" value="Genomic_DNA"/>
</dbReference>
<evidence type="ECO:0000313" key="1">
    <source>
        <dbReference type="EMBL" id="KAA0034361.1"/>
    </source>
</evidence>
<dbReference type="InterPro" id="IPR021109">
    <property type="entry name" value="Peptidase_aspartic_dom_sf"/>
</dbReference>
<organism evidence="2 4">
    <name type="scientific">Cucumis melo var. makuwa</name>
    <name type="common">Oriental melon</name>
    <dbReference type="NCBI Taxonomy" id="1194695"/>
    <lineage>
        <taxon>Eukaryota</taxon>
        <taxon>Viridiplantae</taxon>
        <taxon>Streptophyta</taxon>
        <taxon>Embryophyta</taxon>
        <taxon>Tracheophyta</taxon>
        <taxon>Spermatophyta</taxon>
        <taxon>Magnoliopsida</taxon>
        <taxon>eudicotyledons</taxon>
        <taxon>Gunneridae</taxon>
        <taxon>Pentapetalae</taxon>
        <taxon>rosids</taxon>
        <taxon>fabids</taxon>
        <taxon>Cucurbitales</taxon>
        <taxon>Cucurbitaceae</taxon>
        <taxon>Benincaseae</taxon>
        <taxon>Cucumis</taxon>
    </lineage>
</organism>
<dbReference type="Pfam" id="PF08284">
    <property type="entry name" value="RVP_2"/>
    <property type="match status" value="1"/>
</dbReference>
<protein>
    <submittedName>
        <fullName evidence="2">Asp_protease domain-containing protein</fullName>
    </submittedName>
</protein>
<reference evidence="3 4" key="1">
    <citation type="submission" date="2019-08" db="EMBL/GenBank/DDBJ databases">
        <title>Draft genome sequences of two oriental melons (Cucumis melo L. var makuwa).</title>
        <authorList>
            <person name="Kwon S.-Y."/>
        </authorList>
    </citation>
    <scope>NUCLEOTIDE SEQUENCE [LARGE SCALE GENOMIC DNA]</scope>
    <source>
        <strain evidence="4">cv. Chang Bougi</strain>
        <strain evidence="3">cv. SW 3</strain>
        <tissue evidence="2">Leaf</tissue>
    </source>
</reference>
<evidence type="ECO:0000313" key="3">
    <source>
        <dbReference type="Proteomes" id="UP000321393"/>
    </source>
</evidence>
<evidence type="ECO:0000313" key="4">
    <source>
        <dbReference type="Proteomes" id="UP000321947"/>
    </source>
</evidence>
<dbReference type="Proteomes" id="UP000321947">
    <property type="component" value="Unassembled WGS sequence"/>
</dbReference>